<keyword evidence="8" id="KW-0282">Flagellum</keyword>
<feature type="transmembrane region" description="Helical" evidence="7">
    <location>
        <begin position="188"/>
        <end position="209"/>
    </location>
</feature>
<keyword evidence="7" id="KW-0813">Transport</keyword>
<dbReference type="PROSITE" id="PS00994">
    <property type="entry name" value="FHIPEP"/>
    <property type="match status" value="1"/>
</dbReference>
<keyword evidence="4 7" id="KW-0812">Transmembrane</keyword>
<dbReference type="AlphaFoldDB" id="A0A117KWM9"/>
<dbReference type="EMBL" id="SLWU01000005">
    <property type="protein sequence ID" value="TCO67780.1"/>
    <property type="molecule type" value="Genomic_DNA"/>
</dbReference>
<evidence type="ECO:0000313" key="8">
    <source>
        <dbReference type="EMBL" id="HBT49404.1"/>
    </source>
</evidence>
<dbReference type="PANTHER" id="PTHR30161:SF1">
    <property type="entry name" value="FLAGELLAR BIOSYNTHESIS PROTEIN FLHA-RELATED"/>
    <property type="match status" value="1"/>
</dbReference>
<feature type="transmembrane region" description="Helical" evidence="7">
    <location>
        <begin position="6"/>
        <end position="23"/>
    </location>
</feature>
<accession>A0A117KWM9</accession>
<dbReference type="Gene3D" id="3.40.50.12790">
    <property type="entry name" value="FHIPEP family, domain 4"/>
    <property type="match status" value="1"/>
</dbReference>
<dbReference type="PRINTS" id="PR00949">
    <property type="entry name" value="TYPE3IMAPROT"/>
</dbReference>
<dbReference type="GO" id="GO:0005886">
    <property type="term" value="C:plasma membrane"/>
    <property type="evidence" value="ECO:0007669"/>
    <property type="project" value="UniProtKB-SubCell"/>
</dbReference>
<keyword evidence="5 7" id="KW-1133">Transmembrane helix</keyword>
<dbReference type="Gene3D" id="1.10.8.540">
    <property type="entry name" value="FHIPEP family, domain 3"/>
    <property type="match status" value="1"/>
</dbReference>
<evidence type="ECO:0000313" key="9">
    <source>
        <dbReference type="EMBL" id="TCO67780.1"/>
    </source>
</evidence>
<gene>
    <name evidence="7 8" type="primary">flhA</name>
    <name evidence="8" type="ORF">DEA61_06205</name>
    <name evidence="9" type="ORF">EV203_10541</name>
</gene>
<dbReference type="PANTHER" id="PTHR30161">
    <property type="entry name" value="FLAGELLAR EXPORT PROTEIN, MEMBRANE FLHA SUBUNIT-RELATED"/>
    <property type="match status" value="1"/>
</dbReference>
<comment type="caution">
    <text evidence="8">The sequence shown here is derived from an EMBL/GenBank/DDBJ whole genome shotgun (WGS) entry which is preliminary data.</text>
</comment>
<dbReference type="PIRSF" id="PIRSF005419">
    <property type="entry name" value="FlhA"/>
    <property type="match status" value="1"/>
</dbReference>
<reference evidence="8 10" key="1">
    <citation type="journal article" date="2018" name="Nat. Biotechnol.">
        <title>A standardized bacterial taxonomy based on genome phylogeny substantially revises the tree of life.</title>
        <authorList>
            <person name="Parks D.H."/>
            <person name="Chuvochina M."/>
            <person name="Waite D.W."/>
            <person name="Rinke C."/>
            <person name="Skarshewski A."/>
            <person name="Chaumeil P.A."/>
            <person name="Hugenholtz P."/>
        </authorList>
    </citation>
    <scope>NUCLEOTIDE SEQUENCE [LARGE SCALE GENOMIC DNA]</scope>
    <source>
        <strain evidence="8">UBA12544</strain>
    </source>
</reference>
<evidence type="ECO:0000313" key="11">
    <source>
        <dbReference type="Proteomes" id="UP000294886"/>
    </source>
</evidence>
<evidence type="ECO:0000256" key="7">
    <source>
        <dbReference type="RuleBase" id="RU364093"/>
    </source>
</evidence>
<dbReference type="InterPro" id="IPR042196">
    <property type="entry name" value="FHIPEP_4"/>
</dbReference>
<feature type="transmembrane region" description="Helical" evidence="7">
    <location>
        <begin position="103"/>
        <end position="120"/>
    </location>
</feature>
<feature type="transmembrane region" description="Helical" evidence="7">
    <location>
        <begin position="229"/>
        <end position="248"/>
    </location>
</feature>
<comment type="similarity">
    <text evidence="2 7">Belongs to the FHIPEP (flagella/HR/invasion proteins export pore) family.</text>
</comment>
<dbReference type="InterPro" id="IPR006301">
    <property type="entry name" value="FlhA"/>
</dbReference>
<proteinExistence type="inferred from homology"/>
<evidence type="ECO:0000256" key="6">
    <source>
        <dbReference type="ARBA" id="ARBA00023136"/>
    </source>
</evidence>
<feature type="transmembrane region" description="Helical" evidence="7">
    <location>
        <begin position="55"/>
        <end position="72"/>
    </location>
</feature>
<reference evidence="9 11" key="2">
    <citation type="submission" date="2019-03" db="EMBL/GenBank/DDBJ databases">
        <title>Genomic Encyclopedia of Type Strains, Phase IV (KMG-IV): sequencing the most valuable type-strain genomes for metagenomic binning, comparative biology and taxonomic classification.</title>
        <authorList>
            <person name="Goeker M."/>
        </authorList>
    </citation>
    <scope>NUCLEOTIDE SEQUENCE [LARGE SCALE GENOMIC DNA]</scope>
    <source>
        <strain evidence="9 11">DSM 13054</strain>
    </source>
</reference>
<dbReference type="RefSeq" id="WP_132039133.1">
    <property type="nucleotide sequence ID" value="NZ_DOLB01000096.1"/>
</dbReference>
<dbReference type="InterPro" id="IPR042193">
    <property type="entry name" value="FHIPEP_3"/>
</dbReference>
<keyword evidence="7" id="KW-1006">Bacterial flagellum protein export</keyword>
<dbReference type="Pfam" id="PF00771">
    <property type="entry name" value="FHIPEP"/>
    <property type="match status" value="1"/>
</dbReference>
<dbReference type="Proteomes" id="UP000294886">
    <property type="component" value="Unassembled WGS sequence"/>
</dbReference>
<evidence type="ECO:0000256" key="4">
    <source>
        <dbReference type="ARBA" id="ARBA00022692"/>
    </source>
</evidence>
<keyword evidence="8" id="KW-0969">Cilium</keyword>
<keyword evidence="3 7" id="KW-1003">Cell membrane</keyword>
<dbReference type="InterPro" id="IPR025505">
    <property type="entry name" value="FHIPEP_CS"/>
</dbReference>
<dbReference type="EMBL" id="DOLB01000096">
    <property type="protein sequence ID" value="HBT49404.1"/>
    <property type="molecule type" value="Genomic_DNA"/>
</dbReference>
<keyword evidence="8" id="KW-0966">Cell projection</keyword>
<dbReference type="GO" id="GO:0009306">
    <property type="term" value="P:protein secretion"/>
    <property type="evidence" value="ECO:0007669"/>
    <property type="project" value="InterPro"/>
</dbReference>
<feature type="transmembrane region" description="Helical" evidence="7">
    <location>
        <begin position="79"/>
        <end position="97"/>
    </location>
</feature>
<dbReference type="InterPro" id="IPR042194">
    <property type="entry name" value="FHIPEP_1"/>
</dbReference>
<dbReference type="InterPro" id="IPR001712">
    <property type="entry name" value="T3SS_FHIPEP"/>
</dbReference>
<sequence length="673" mass="74330">MKAPELTITLFVVGIVLLIIIPVPPPVMDFLLIFNITLSIIILLTTMYVKDALDFYIFPSILLITTLIRLALNISSTRLILTNAYAGGVIQAFGSFVTGGNPVVGFIIFLIIAIVQFIVITRGAERVSEVAARFTLDAMPGKQMAIDADLNAGLITEKEARERRKEIQQEAKFYGAMDGASKFVKGDAIVSIILIIINVVGGFIIGMAMKGMDAKEALHTYTLLTIGDGLVNQIPALLISTATGIIVTRSASESNLGEDIVKQLFSEPRILKIAAGLLFALILVPLLPKLPLIVMGALFAYLGFAGTQRIPVKEEEQEESIKELESIRDPKKVYELLQVDPIELEFGYELIPLASGELLDRIVMIRRQIALELGIVVPMIRLRDNIQLKPNEYVIKIKGNEIARGKVYVDRYMAMTAGEIEEDVEGIREREPAFGLPAIWVDENERSKVEARGYTVVDVTTVIATHLTHIIKQHAHELLGRQEVQNLIDNIKSTHPTLVEELIPKIMTVGEVQKVLSNLLREGIPIRDLVTILETLADYAPIAKDTDVLTEYVRQALARTISNRYASGGRIEVITLDPAVEQIISSSITQTEHGSYLAIEPSTAQRILRNIQEVSKNVSLRGIQPVILTAPVTRFYLRKLVEQISPDIVVLSYNELLPNIEVISVGTVKLGEN</sequence>
<comment type="function">
    <text evidence="7">Required for formation of the rod structure of the flagellar apparatus. Together with FliI and FliH, may constitute the export apparatus of flagellin.</text>
</comment>
<comment type="subcellular location">
    <subcellularLocation>
        <location evidence="1 7">Cell membrane</location>
        <topology evidence="1 7">Multi-pass membrane protein</topology>
    </subcellularLocation>
</comment>
<keyword evidence="7" id="KW-0653">Protein transport</keyword>
<protein>
    <recommendedName>
        <fullName evidence="7">Flagellar biosynthesis protein FlhA</fullName>
    </recommendedName>
</protein>
<evidence type="ECO:0000256" key="3">
    <source>
        <dbReference type="ARBA" id="ARBA00022475"/>
    </source>
</evidence>
<keyword evidence="6 7" id="KW-0472">Membrane</keyword>
<dbReference type="GO" id="GO:0044780">
    <property type="term" value="P:bacterial-type flagellum assembly"/>
    <property type="evidence" value="ECO:0007669"/>
    <property type="project" value="InterPro"/>
</dbReference>
<dbReference type="Gene3D" id="3.40.30.60">
    <property type="entry name" value="FHIPEP family, domain 1"/>
    <property type="match status" value="1"/>
</dbReference>
<evidence type="ECO:0000256" key="5">
    <source>
        <dbReference type="ARBA" id="ARBA00022989"/>
    </source>
</evidence>
<organism evidence="8 10">
    <name type="scientific">Caldanaerobacter subterraneus</name>
    <dbReference type="NCBI Taxonomy" id="911092"/>
    <lineage>
        <taxon>Bacteria</taxon>
        <taxon>Bacillati</taxon>
        <taxon>Bacillota</taxon>
        <taxon>Clostridia</taxon>
        <taxon>Thermoanaerobacterales</taxon>
        <taxon>Thermoanaerobacteraceae</taxon>
        <taxon>Caldanaerobacter</taxon>
    </lineage>
</organism>
<feature type="transmembrane region" description="Helical" evidence="7">
    <location>
        <begin position="30"/>
        <end position="49"/>
    </location>
</feature>
<evidence type="ECO:0000256" key="1">
    <source>
        <dbReference type="ARBA" id="ARBA00004651"/>
    </source>
</evidence>
<name>A0A117KWM9_9THEO</name>
<feature type="transmembrane region" description="Helical" evidence="7">
    <location>
        <begin position="269"/>
        <end position="287"/>
    </location>
</feature>
<evidence type="ECO:0000256" key="2">
    <source>
        <dbReference type="ARBA" id="ARBA00008835"/>
    </source>
</evidence>
<keyword evidence="7" id="KW-1005">Bacterial flagellum biogenesis</keyword>
<evidence type="ECO:0000313" key="10">
    <source>
        <dbReference type="Proteomes" id="UP000264445"/>
    </source>
</evidence>
<dbReference type="NCBIfam" id="TIGR01398">
    <property type="entry name" value="FlhA"/>
    <property type="match status" value="1"/>
</dbReference>
<dbReference type="Proteomes" id="UP000264445">
    <property type="component" value="Unassembled WGS sequence"/>
</dbReference>